<name>A0A6D2LCF4_9BRAS</name>
<sequence length="202" mass="23202">MYAFCSGLKALALEGQTKTRPRVTDTEDLPAPLVRMDGDEFVLADDLLLLLQRAAVEPFLPEVDNGSQTPTRDGIDRDAVDNEATERDERRDERRLAELGRLAVERFVLGHIFTHKIERMYDWAVAYTNQENLIREEEEALLAQKEKKSKKKKKKNKGKAKKKEDKARTQAQERPIEKEEFDPKNQCPSLEQPKPETTDVVP</sequence>
<gene>
    <name evidence="2" type="ORF">MERR_LOCUS44610</name>
</gene>
<organism evidence="2 3">
    <name type="scientific">Microthlaspi erraticum</name>
    <dbReference type="NCBI Taxonomy" id="1685480"/>
    <lineage>
        <taxon>Eukaryota</taxon>
        <taxon>Viridiplantae</taxon>
        <taxon>Streptophyta</taxon>
        <taxon>Embryophyta</taxon>
        <taxon>Tracheophyta</taxon>
        <taxon>Spermatophyta</taxon>
        <taxon>Magnoliopsida</taxon>
        <taxon>eudicotyledons</taxon>
        <taxon>Gunneridae</taxon>
        <taxon>Pentapetalae</taxon>
        <taxon>rosids</taxon>
        <taxon>malvids</taxon>
        <taxon>Brassicales</taxon>
        <taxon>Brassicaceae</taxon>
        <taxon>Coluteocarpeae</taxon>
        <taxon>Microthlaspi</taxon>
    </lineage>
</organism>
<evidence type="ECO:0000313" key="3">
    <source>
        <dbReference type="Proteomes" id="UP000467841"/>
    </source>
</evidence>
<dbReference type="OrthoDB" id="660257at2759"/>
<feature type="region of interest" description="Disordered" evidence="1">
    <location>
        <begin position="61"/>
        <end position="93"/>
    </location>
</feature>
<dbReference type="Proteomes" id="UP000467841">
    <property type="component" value="Unassembled WGS sequence"/>
</dbReference>
<feature type="compositionally biased region" description="Basic residues" evidence="1">
    <location>
        <begin position="147"/>
        <end position="161"/>
    </location>
</feature>
<protein>
    <submittedName>
        <fullName evidence="2">Uncharacterized protein</fullName>
    </submittedName>
</protein>
<dbReference type="PANTHER" id="PTHR47477:SF8">
    <property type="entry name" value="TNF RECEPTOR-ASSOCIATED FACTOR HOMOLOG 1A"/>
    <property type="match status" value="1"/>
</dbReference>
<feature type="compositionally biased region" description="Basic and acidic residues" evidence="1">
    <location>
        <begin position="73"/>
        <end position="93"/>
    </location>
</feature>
<feature type="compositionally biased region" description="Basic and acidic residues" evidence="1">
    <location>
        <begin position="174"/>
        <end position="183"/>
    </location>
</feature>
<dbReference type="InterPro" id="IPR055327">
    <property type="entry name" value="TRAF1A/B"/>
</dbReference>
<dbReference type="AlphaFoldDB" id="A0A6D2LCF4"/>
<evidence type="ECO:0000256" key="1">
    <source>
        <dbReference type="SAM" id="MobiDB-lite"/>
    </source>
</evidence>
<evidence type="ECO:0000313" key="2">
    <source>
        <dbReference type="EMBL" id="CAA7057374.1"/>
    </source>
</evidence>
<dbReference type="PANTHER" id="PTHR47477">
    <property type="entry name" value="TNF RECEPTOR-ASSOCIATED FACTOR HOMOLOG 1A"/>
    <property type="match status" value="1"/>
</dbReference>
<feature type="region of interest" description="Disordered" evidence="1">
    <location>
        <begin position="145"/>
        <end position="202"/>
    </location>
</feature>
<comment type="caution">
    <text evidence="2">The sequence shown here is derived from an EMBL/GenBank/DDBJ whole genome shotgun (WGS) entry which is preliminary data.</text>
</comment>
<accession>A0A6D2LCF4</accession>
<keyword evidence="3" id="KW-1185">Reference proteome</keyword>
<reference evidence="2" key="1">
    <citation type="submission" date="2020-01" db="EMBL/GenBank/DDBJ databases">
        <authorList>
            <person name="Mishra B."/>
        </authorList>
    </citation>
    <scope>NUCLEOTIDE SEQUENCE [LARGE SCALE GENOMIC DNA]</scope>
</reference>
<proteinExistence type="predicted"/>
<feature type="compositionally biased region" description="Basic and acidic residues" evidence="1">
    <location>
        <begin position="193"/>
        <end position="202"/>
    </location>
</feature>
<dbReference type="EMBL" id="CACVBM020001684">
    <property type="protein sequence ID" value="CAA7057374.1"/>
    <property type="molecule type" value="Genomic_DNA"/>
</dbReference>